<dbReference type="PANTHER" id="PTHR43441:SF11">
    <property type="entry name" value="RIBOSOMAL-PROTEIN-SERINE ACETYLTRANSFERASE"/>
    <property type="match status" value="1"/>
</dbReference>
<evidence type="ECO:0000313" key="3">
    <source>
        <dbReference type="Proteomes" id="UP000005143"/>
    </source>
</evidence>
<proteinExistence type="predicted"/>
<dbReference type="InterPro" id="IPR051908">
    <property type="entry name" value="Ribosomal_N-acetyltransferase"/>
</dbReference>
<dbReference type="PANTHER" id="PTHR43441">
    <property type="entry name" value="RIBOSOMAL-PROTEIN-SERINE ACETYLTRANSFERASE"/>
    <property type="match status" value="1"/>
</dbReference>
<evidence type="ECO:0000313" key="2">
    <source>
        <dbReference type="EMBL" id="EHN09893.1"/>
    </source>
</evidence>
<keyword evidence="2" id="KW-0808">Transferase</keyword>
<evidence type="ECO:0000259" key="1">
    <source>
        <dbReference type="Pfam" id="PF13302"/>
    </source>
</evidence>
<protein>
    <submittedName>
        <fullName evidence="2">Acetyltransferase GNAT family protein</fullName>
    </submittedName>
</protein>
<dbReference type="SUPFAM" id="SSF55729">
    <property type="entry name" value="Acyl-CoA N-acyltransferases (Nat)"/>
    <property type="match status" value="1"/>
</dbReference>
<name>H0E8T8_9ACTN</name>
<dbReference type="GO" id="GO:0008999">
    <property type="term" value="F:protein-N-terminal-alanine acetyltransferase activity"/>
    <property type="evidence" value="ECO:0007669"/>
    <property type="project" value="TreeGrafter"/>
</dbReference>
<sequence>MPLEVRGPTLTLRYPTEDDADALLGLASDPEVTRWFSWGPYTDVAQPRRFIAGLAEERRRGIKLDLLAIHHEHGPAGITGLYEFHVRDRRCVCGTWFGKRFWGTGANRESKALLQHLAFETLGMHRFGSYSNPANERSTRALQGVGLELEGVLRGYHRHGDDFLDVNVFGLLREAWERSPLRAEYEGRITVVGEPPMAFRADG</sequence>
<dbReference type="InterPro" id="IPR016181">
    <property type="entry name" value="Acyl_CoA_acyltransferase"/>
</dbReference>
<accession>H0E8T8</accession>
<dbReference type="AlphaFoldDB" id="H0E8T8"/>
<keyword evidence="3" id="KW-1185">Reference proteome</keyword>
<dbReference type="InterPro" id="IPR000182">
    <property type="entry name" value="GNAT_dom"/>
</dbReference>
<dbReference type="GO" id="GO:0005737">
    <property type="term" value="C:cytoplasm"/>
    <property type="evidence" value="ECO:0007669"/>
    <property type="project" value="TreeGrafter"/>
</dbReference>
<dbReference type="OrthoDB" id="9132139at2"/>
<dbReference type="EMBL" id="AGUD01000247">
    <property type="protein sequence ID" value="EHN09893.1"/>
    <property type="molecule type" value="Genomic_DNA"/>
</dbReference>
<reference evidence="2 3" key="1">
    <citation type="journal article" date="2013" name="Biodegradation">
        <title>Quantitative proteomic analysis of ibuprofen-degrading Patulibacter sp. strain I11.</title>
        <authorList>
            <person name="Almeida B."/>
            <person name="Kjeldal H."/>
            <person name="Lolas I."/>
            <person name="Knudsen A.D."/>
            <person name="Carvalho G."/>
            <person name="Nielsen K.L."/>
            <person name="Barreto Crespo M.T."/>
            <person name="Stensballe A."/>
            <person name="Nielsen J.L."/>
        </authorList>
    </citation>
    <scope>NUCLEOTIDE SEQUENCE [LARGE SCALE GENOMIC DNA]</scope>
    <source>
        <strain evidence="2 3">I11</strain>
    </source>
</reference>
<dbReference type="GO" id="GO:1990189">
    <property type="term" value="F:protein N-terminal-serine acetyltransferase activity"/>
    <property type="evidence" value="ECO:0007669"/>
    <property type="project" value="TreeGrafter"/>
</dbReference>
<dbReference type="Proteomes" id="UP000005143">
    <property type="component" value="Unassembled WGS sequence"/>
</dbReference>
<comment type="caution">
    <text evidence="2">The sequence shown here is derived from an EMBL/GenBank/DDBJ whole genome shotgun (WGS) entry which is preliminary data.</text>
</comment>
<dbReference type="Pfam" id="PF13302">
    <property type="entry name" value="Acetyltransf_3"/>
    <property type="match status" value="1"/>
</dbReference>
<dbReference type="RefSeq" id="WP_007577145.1">
    <property type="nucleotide sequence ID" value="NZ_AGUD01000247.1"/>
</dbReference>
<dbReference type="Gene3D" id="3.40.630.30">
    <property type="match status" value="1"/>
</dbReference>
<gene>
    <name evidence="2" type="ORF">PAI11_32520</name>
</gene>
<feature type="domain" description="N-acetyltransferase" evidence="1">
    <location>
        <begin position="10"/>
        <end position="147"/>
    </location>
</feature>
<organism evidence="2 3">
    <name type="scientific">Patulibacter medicamentivorans</name>
    <dbReference type="NCBI Taxonomy" id="1097667"/>
    <lineage>
        <taxon>Bacteria</taxon>
        <taxon>Bacillati</taxon>
        <taxon>Actinomycetota</taxon>
        <taxon>Thermoleophilia</taxon>
        <taxon>Solirubrobacterales</taxon>
        <taxon>Patulibacteraceae</taxon>
        <taxon>Patulibacter</taxon>
    </lineage>
</organism>